<keyword evidence="1" id="KW-0732">Signal</keyword>
<protein>
    <recommendedName>
        <fullName evidence="2">AB hydrolase-1 domain-containing protein</fullName>
    </recommendedName>
</protein>
<accession>A0A9N9L7U6</accession>
<dbReference type="PANTHER" id="PTHR42886:SF87">
    <property type="entry name" value="AB HYDROLASE-1 DOMAIN-CONTAINING PROTEIN"/>
    <property type="match status" value="1"/>
</dbReference>
<dbReference type="Gene3D" id="3.40.50.1820">
    <property type="entry name" value="alpha/beta hydrolase"/>
    <property type="match status" value="1"/>
</dbReference>
<evidence type="ECO:0000256" key="1">
    <source>
        <dbReference type="SAM" id="SignalP"/>
    </source>
</evidence>
<sequence length="380" mass="41333">MWCIGKLTALVAFATLSTATAIQKRGPTCSDVSFNVNINVLNFNLTGLDPNNLLGTFGSLLNPTLSVAVSGNFHIAGRFCEPEVVNPSRQNTLQFLVHGATYTRDYWTGKGFNGDQYSWVDYASKQGYPTLAIDRLGNGASDHPDPILVVQYPTQTEAIHKVLQAIRSGAGNSLPRQFSKIIYVGHSYGSIVGNALTSKYPTDVDSIVLTGYSSVFYYTTQTIAGLAVFAPASITDPARFGNLSPGYVQTINRDGVREVFYRAPNYDPGMEDLDWRTRGTQTVGELASSFLGAKEKSLLFAGPVYVVTGQYDYIFCGGDCGTTDTSGPVANTRENYPLAATLGKGFDSHIVQGTAHCWQLHYAAHDAFVNVHQWLERKGF</sequence>
<dbReference type="InterPro" id="IPR000073">
    <property type="entry name" value="AB_hydrolase_1"/>
</dbReference>
<reference evidence="3" key="1">
    <citation type="submission" date="2021-07" db="EMBL/GenBank/DDBJ databases">
        <authorList>
            <person name="Durling M."/>
        </authorList>
    </citation>
    <scope>NUCLEOTIDE SEQUENCE</scope>
</reference>
<evidence type="ECO:0000259" key="2">
    <source>
        <dbReference type="Pfam" id="PF12697"/>
    </source>
</evidence>
<feature type="signal peptide" evidence="1">
    <location>
        <begin position="1"/>
        <end position="19"/>
    </location>
</feature>
<dbReference type="EMBL" id="CAJVRL010000102">
    <property type="protein sequence ID" value="CAG8960684.1"/>
    <property type="molecule type" value="Genomic_DNA"/>
</dbReference>
<dbReference type="OrthoDB" id="190201at2759"/>
<evidence type="ECO:0000313" key="4">
    <source>
        <dbReference type="Proteomes" id="UP000696280"/>
    </source>
</evidence>
<dbReference type="Pfam" id="PF12697">
    <property type="entry name" value="Abhydrolase_6"/>
    <property type="match status" value="1"/>
</dbReference>
<dbReference type="PANTHER" id="PTHR42886">
    <property type="entry name" value="RE40534P-RELATED"/>
    <property type="match status" value="1"/>
</dbReference>
<dbReference type="InterPro" id="IPR029058">
    <property type="entry name" value="AB_hydrolase_fold"/>
</dbReference>
<dbReference type="Proteomes" id="UP000696280">
    <property type="component" value="Unassembled WGS sequence"/>
</dbReference>
<dbReference type="AlphaFoldDB" id="A0A9N9L7U6"/>
<organism evidence="3 4">
    <name type="scientific">Hymenoscyphus fraxineus</name>
    <dbReference type="NCBI Taxonomy" id="746836"/>
    <lineage>
        <taxon>Eukaryota</taxon>
        <taxon>Fungi</taxon>
        <taxon>Dikarya</taxon>
        <taxon>Ascomycota</taxon>
        <taxon>Pezizomycotina</taxon>
        <taxon>Leotiomycetes</taxon>
        <taxon>Helotiales</taxon>
        <taxon>Helotiaceae</taxon>
        <taxon>Hymenoscyphus</taxon>
    </lineage>
</organism>
<keyword evidence="4" id="KW-1185">Reference proteome</keyword>
<proteinExistence type="predicted"/>
<dbReference type="SUPFAM" id="SSF53474">
    <property type="entry name" value="alpha/beta-Hydrolases"/>
    <property type="match status" value="1"/>
</dbReference>
<evidence type="ECO:0000313" key="3">
    <source>
        <dbReference type="EMBL" id="CAG8960684.1"/>
    </source>
</evidence>
<feature type="chain" id="PRO_5040356929" description="AB hydrolase-1 domain-containing protein" evidence="1">
    <location>
        <begin position="20"/>
        <end position="380"/>
    </location>
</feature>
<name>A0A9N9L7U6_9HELO</name>
<gene>
    <name evidence="3" type="ORF">HYFRA_00013452</name>
</gene>
<feature type="domain" description="AB hydrolase-1" evidence="2">
    <location>
        <begin position="96"/>
        <end position="362"/>
    </location>
</feature>
<comment type="caution">
    <text evidence="3">The sequence shown here is derived from an EMBL/GenBank/DDBJ whole genome shotgun (WGS) entry which is preliminary data.</text>
</comment>